<evidence type="ECO:0000313" key="1">
    <source>
        <dbReference type="EMBL" id="QDG69625.1"/>
    </source>
</evidence>
<dbReference type="EMBL" id="CP041185">
    <property type="protein sequence ID" value="QDG69625.1"/>
    <property type="molecule type" value="Genomic_DNA"/>
</dbReference>
<dbReference type="RefSeq" id="WP_141169104.1">
    <property type="nucleotide sequence ID" value="NZ_CP041185.1"/>
</dbReference>
<accession>A0A4Y6RB99</accession>
<protein>
    <submittedName>
        <fullName evidence="1">Uncharacterized protein</fullName>
    </submittedName>
</protein>
<organism evidence="1 2">
    <name type="scientific">Janthinobacterium tructae</name>
    <dbReference type="NCBI Taxonomy" id="2590869"/>
    <lineage>
        <taxon>Bacteria</taxon>
        <taxon>Pseudomonadati</taxon>
        <taxon>Pseudomonadota</taxon>
        <taxon>Betaproteobacteria</taxon>
        <taxon>Burkholderiales</taxon>
        <taxon>Oxalobacteraceae</taxon>
        <taxon>Janthinobacterium</taxon>
    </lineage>
</organism>
<reference evidence="1 2" key="1">
    <citation type="submission" date="2019-06" db="EMBL/GenBank/DDBJ databases">
        <title>Complete genome sequence of Janthinobacterium sp. SNU WT3 isolated from diseased rainbow trout.</title>
        <authorList>
            <person name="Oh W.T."/>
            <person name="Park S.C."/>
        </authorList>
    </citation>
    <scope>NUCLEOTIDE SEQUENCE [LARGE SCALE GENOMIC DNA]</scope>
    <source>
        <strain evidence="1 2">SNU WT3</strain>
    </source>
</reference>
<dbReference type="AlphaFoldDB" id="A0A4Y6RB99"/>
<dbReference type="Proteomes" id="UP000316665">
    <property type="component" value="Chromosome"/>
</dbReference>
<keyword evidence="2" id="KW-1185">Reference proteome</keyword>
<sequence>MKEPAAPPVSESYTLHADSVTTDVFAFGQNPIANKTVTGLDSATQKALQDAIAQLEQAITQLPLNAGAAAIVNQETQAMADMVRSGKTQPEGMQRMLRSLKDKLQMAGVVIADVAALAAPMPWSSICRHGYCSWQGEPSLPRLPP</sequence>
<evidence type="ECO:0000313" key="2">
    <source>
        <dbReference type="Proteomes" id="UP000316665"/>
    </source>
</evidence>
<dbReference type="KEGG" id="jas:FJQ89_03735"/>
<gene>
    <name evidence="1" type="ORF">FJQ89_03735</name>
</gene>
<name>A0A4Y6RB99_9BURK</name>
<proteinExistence type="predicted"/>